<dbReference type="EMBL" id="JAQQPZ010000006">
    <property type="protein sequence ID" value="MDD8059507.1"/>
    <property type="molecule type" value="Genomic_DNA"/>
</dbReference>
<dbReference type="Proteomes" id="UP001213691">
    <property type="component" value="Unassembled WGS sequence"/>
</dbReference>
<protein>
    <submittedName>
        <fullName evidence="1">Uncharacterized protein</fullName>
    </submittedName>
</protein>
<keyword evidence="2" id="KW-1185">Reference proteome</keyword>
<proteinExistence type="predicted"/>
<gene>
    <name evidence="1" type="ORF">PQR79_10370</name>
</gene>
<evidence type="ECO:0000313" key="1">
    <source>
        <dbReference type="EMBL" id="MDD8059507.1"/>
    </source>
</evidence>
<sequence>MKAYYRLSELNETCGLSDADIQYLSTDTEVSFCLYCKSTDVLIGGWVKGKFSCFGQAKYAGLISMTKNQQTELFEKSKIYVGSSTILQQNKISHYSTDYPFTVEVPNTVIEKWLATPFDKIPFEYMPFYFYPQERTSMLKEFENMCKGVASSRDTSTPCEPPKPLKKELFHHSQSFTLDDACITSEELKKANSYFSRNIRNNLEDDEPKQLANSTQKNSRPIDLLLQTMLEQYPDEQASQIWNRLGEDILNDPRQFDTDEIIDEIGNDILYWFDIKSELKQMKKKSFYNLIRELKKTLS</sequence>
<name>A0ABT5TLZ3_9GAMM</name>
<evidence type="ECO:0000313" key="2">
    <source>
        <dbReference type="Proteomes" id="UP001213691"/>
    </source>
</evidence>
<organism evidence="1 2">
    <name type="scientific">Shewanella metallivivens</name>
    <dbReference type="NCBI Taxonomy" id="2872342"/>
    <lineage>
        <taxon>Bacteria</taxon>
        <taxon>Pseudomonadati</taxon>
        <taxon>Pseudomonadota</taxon>
        <taxon>Gammaproteobacteria</taxon>
        <taxon>Alteromonadales</taxon>
        <taxon>Shewanellaceae</taxon>
        <taxon>Shewanella</taxon>
    </lineage>
</organism>
<accession>A0ABT5TLZ3</accession>
<reference evidence="1 2" key="1">
    <citation type="submission" date="2023-02" db="EMBL/GenBank/DDBJ databases">
        <title>Genome sequence of Shewanella metallivivens ER-Te-42B-Light, sp. nov., enriched from sulfide tube worms (Riftia pachyptila) isolated from Explorer Ridge in the Pacific Ocean.</title>
        <authorList>
            <person name="Maltman C."/>
            <person name="Kuzyk S.B."/>
            <person name="Kyndt J.A."/>
            <person name="Yurkov V."/>
        </authorList>
    </citation>
    <scope>NUCLEOTIDE SEQUENCE [LARGE SCALE GENOMIC DNA]</scope>
    <source>
        <strain evidence="1 2">ER-Te-42B-Light</strain>
    </source>
</reference>
<comment type="caution">
    <text evidence="1">The sequence shown here is derived from an EMBL/GenBank/DDBJ whole genome shotgun (WGS) entry which is preliminary data.</text>
</comment>
<dbReference type="RefSeq" id="WP_238102566.1">
    <property type="nucleotide sequence ID" value="NZ_JAQQPZ010000006.1"/>
</dbReference>